<evidence type="ECO:0000313" key="3">
    <source>
        <dbReference type="Proteomes" id="UP001174677"/>
    </source>
</evidence>
<name>A0ABQ9M0N2_HEVBR</name>
<evidence type="ECO:0000256" key="1">
    <source>
        <dbReference type="SAM" id="Phobius"/>
    </source>
</evidence>
<dbReference type="PANTHER" id="PTHR46686">
    <property type="entry name" value="GLYCOSYLTRANSFERASE"/>
    <property type="match status" value="1"/>
</dbReference>
<feature type="transmembrane region" description="Helical" evidence="1">
    <location>
        <begin position="12"/>
        <end position="33"/>
    </location>
</feature>
<sequence length="397" mass="44394">MTKDQAAILSFRCFFLVIVLLSAFSFSSILYWFQCSAQSYSKSQMILQKQNQPINLLSFPSKWRDRSHARGLKQHALALHLALAKKGHELHVFTTSPLNSAFPSYPISNLYFHFQNQRLLLYQTQNLTGKPFDVVHIESAGLWYAQLWNMTNLAVTWHGIAYETIHTDIIEELLRNPEELKAYGVKFLRDYAHHVATGDHAGDEVSEPDDAKDKEFKQKFGVTKGRLFVLGMAGSTFRANTIVLVAGDSPWGPRYRDLGANALVLGPMEQTIFVNPTVGAHGLDHTLLEAMLSGLPVMATRVACITGAAIIGKEMGFIFSTTVLSLKNALYRVLSGIGVLEKKGQVARQRGSQHFTATKMAAAYERLFLCISNDENRMEDYCQCQPSVQLKNSSIIN</sequence>
<reference evidence="2" key="1">
    <citation type="journal article" date="2023" name="Plant Biotechnol. J.">
        <title>Chromosome-level wild Hevea brasiliensis genome provides new tools for genomic-assisted breeding and valuable loci to elevate rubber yield.</title>
        <authorList>
            <person name="Cheng H."/>
            <person name="Song X."/>
            <person name="Hu Y."/>
            <person name="Wu T."/>
            <person name="Yang Q."/>
            <person name="An Z."/>
            <person name="Feng S."/>
            <person name="Deng Z."/>
            <person name="Wu W."/>
            <person name="Zeng X."/>
            <person name="Tu M."/>
            <person name="Wang X."/>
            <person name="Huang H."/>
        </authorList>
    </citation>
    <scope>NUCLEOTIDE SEQUENCE</scope>
    <source>
        <strain evidence="2">MT/VB/25A 57/8</strain>
    </source>
</reference>
<dbReference type="Proteomes" id="UP001174677">
    <property type="component" value="Chromosome 9"/>
</dbReference>
<gene>
    <name evidence="2" type="ORF">P3X46_015659</name>
</gene>
<organism evidence="2 3">
    <name type="scientific">Hevea brasiliensis</name>
    <name type="common">Para rubber tree</name>
    <name type="synonym">Siphonia brasiliensis</name>
    <dbReference type="NCBI Taxonomy" id="3981"/>
    <lineage>
        <taxon>Eukaryota</taxon>
        <taxon>Viridiplantae</taxon>
        <taxon>Streptophyta</taxon>
        <taxon>Embryophyta</taxon>
        <taxon>Tracheophyta</taxon>
        <taxon>Spermatophyta</taxon>
        <taxon>Magnoliopsida</taxon>
        <taxon>eudicotyledons</taxon>
        <taxon>Gunneridae</taxon>
        <taxon>Pentapetalae</taxon>
        <taxon>rosids</taxon>
        <taxon>fabids</taxon>
        <taxon>Malpighiales</taxon>
        <taxon>Euphorbiaceae</taxon>
        <taxon>Crotonoideae</taxon>
        <taxon>Micrandreae</taxon>
        <taxon>Hevea</taxon>
    </lineage>
</organism>
<keyword evidence="1" id="KW-0472">Membrane</keyword>
<keyword evidence="1" id="KW-0812">Transmembrane</keyword>
<dbReference type="Gene3D" id="3.40.50.2000">
    <property type="entry name" value="Glycogen Phosphorylase B"/>
    <property type="match status" value="2"/>
</dbReference>
<keyword evidence="1" id="KW-1133">Transmembrane helix</keyword>
<protein>
    <recommendedName>
        <fullName evidence="4">Glycosyltransferase subfamily 4-like N-terminal domain-containing protein</fullName>
    </recommendedName>
</protein>
<dbReference type="SUPFAM" id="SSF53756">
    <property type="entry name" value="UDP-Glycosyltransferase/glycogen phosphorylase"/>
    <property type="match status" value="1"/>
</dbReference>
<proteinExistence type="predicted"/>
<dbReference type="EMBL" id="JARPOI010000009">
    <property type="protein sequence ID" value="KAJ9172418.1"/>
    <property type="molecule type" value="Genomic_DNA"/>
</dbReference>
<accession>A0ABQ9M0N2</accession>
<comment type="caution">
    <text evidence="2">The sequence shown here is derived from an EMBL/GenBank/DDBJ whole genome shotgun (WGS) entry which is preliminary data.</text>
</comment>
<keyword evidence="3" id="KW-1185">Reference proteome</keyword>
<evidence type="ECO:0000313" key="2">
    <source>
        <dbReference type="EMBL" id="KAJ9172418.1"/>
    </source>
</evidence>
<dbReference type="PANTHER" id="PTHR46686:SF4">
    <property type="entry name" value="GLYCOSYLTRANSFERASE FAMILY 4 PROTEIN"/>
    <property type="match status" value="1"/>
</dbReference>
<dbReference type="CDD" id="cd03801">
    <property type="entry name" value="GT4_PimA-like"/>
    <property type="match status" value="1"/>
</dbReference>
<evidence type="ECO:0008006" key="4">
    <source>
        <dbReference type="Google" id="ProtNLM"/>
    </source>
</evidence>